<dbReference type="RefSeq" id="WP_200104144.1">
    <property type="nucleotide sequence ID" value="NZ_JAEHFV010000001.1"/>
</dbReference>
<protein>
    <submittedName>
        <fullName evidence="1">Uncharacterized protein</fullName>
    </submittedName>
</protein>
<reference evidence="1" key="1">
    <citation type="submission" date="2020-12" db="EMBL/GenBank/DDBJ databases">
        <title>Bacterial novel species Flavobacterium sp. SE-1-e isolated from soil.</title>
        <authorList>
            <person name="Jung H.-Y."/>
        </authorList>
    </citation>
    <scope>NUCLEOTIDE SEQUENCE</scope>
    <source>
        <strain evidence="1">SE-1-e</strain>
    </source>
</reference>
<gene>
    <name evidence="1" type="ORF">I5M07_00135</name>
</gene>
<evidence type="ECO:0000313" key="1">
    <source>
        <dbReference type="EMBL" id="MBK0368223.1"/>
    </source>
</evidence>
<sequence>MEEMLVNNRIENDLKQWQEREMRFYNLLAISAANNQPLLKEKLRQYELLAAKYKFTENTDEKQTLRFLNIEKSRISKQLYPNFIVRLLRKTASHLQNDIVIRKEKKLKQENIQVLHDQVQRLGFPNLSQKIKENSIKDKDSFTIPLSYHINEYQKIDHTILFSKSETGLYKINGFTTNIENKFNEQENREYYFELKNGYCENITQAYNLLSGRAVKCKDSWIQMDFNDKDSSNKYKIKEFYSEYNYNLVKELQQLPMKQFKSSDDKEKFIASLKNGNKEKIIIIKNKKEYEFLIEANPQFRSFNFYGKDDKKSSISTIVNKKSQTKTRINSELPLHNLKTKSQKI</sequence>
<evidence type="ECO:0000313" key="2">
    <source>
        <dbReference type="Proteomes" id="UP000609172"/>
    </source>
</evidence>
<accession>A0A934UIA1</accession>
<name>A0A934UIA1_9FLAO</name>
<proteinExistence type="predicted"/>
<dbReference type="Proteomes" id="UP000609172">
    <property type="component" value="Unassembled WGS sequence"/>
</dbReference>
<comment type="caution">
    <text evidence="1">The sequence shown here is derived from an EMBL/GenBank/DDBJ whole genome shotgun (WGS) entry which is preliminary data.</text>
</comment>
<dbReference type="EMBL" id="JAEHFV010000001">
    <property type="protein sequence ID" value="MBK0368223.1"/>
    <property type="molecule type" value="Genomic_DNA"/>
</dbReference>
<keyword evidence="2" id="KW-1185">Reference proteome</keyword>
<dbReference type="AlphaFoldDB" id="A0A934UIA1"/>
<organism evidence="1 2">
    <name type="scientific">Flavobacterium agrisoli</name>
    <dbReference type="NCBI Taxonomy" id="2793066"/>
    <lineage>
        <taxon>Bacteria</taxon>
        <taxon>Pseudomonadati</taxon>
        <taxon>Bacteroidota</taxon>
        <taxon>Flavobacteriia</taxon>
        <taxon>Flavobacteriales</taxon>
        <taxon>Flavobacteriaceae</taxon>
        <taxon>Flavobacterium</taxon>
    </lineage>
</organism>